<evidence type="ECO:0008006" key="3">
    <source>
        <dbReference type="Google" id="ProtNLM"/>
    </source>
</evidence>
<reference evidence="2" key="1">
    <citation type="journal article" date="2019" name="Int. J. Syst. Evol. Microbiol.">
        <title>The Global Catalogue of Microorganisms (GCM) 10K type strain sequencing project: providing services to taxonomists for standard genome sequencing and annotation.</title>
        <authorList>
            <consortium name="The Broad Institute Genomics Platform"/>
            <consortium name="The Broad Institute Genome Sequencing Center for Infectious Disease"/>
            <person name="Wu L."/>
            <person name="Ma J."/>
        </authorList>
    </citation>
    <scope>NUCLEOTIDE SEQUENCE [LARGE SCALE GENOMIC DNA]</scope>
    <source>
        <strain evidence="2">CCUG 60529</strain>
    </source>
</reference>
<dbReference type="Proteomes" id="UP001597011">
    <property type="component" value="Unassembled WGS sequence"/>
</dbReference>
<accession>A0ABW3BXB5</accession>
<keyword evidence="2" id="KW-1185">Reference proteome</keyword>
<protein>
    <recommendedName>
        <fullName evidence="3">Lipoprotein</fullName>
    </recommendedName>
</protein>
<dbReference type="PROSITE" id="PS51257">
    <property type="entry name" value="PROKAR_LIPOPROTEIN"/>
    <property type="match status" value="1"/>
</dbReference>
<evidence type="ECO:0000313" key="2">
    <source>
        <dbReference type="Proteomes" id="UP001597011"/>
    </source>
</evidence>
<evidence type="ECO:0000313" key="1">
    <source>
        <dbReference type="EMBL" id="MFD0837263.1"/>
    </source>
</evidence>
<gene>
    <name evidence="1" type="ORF">ACFQ0I_15900</name>
</gene>
<dbReference type="RefSeq" id="WP_379943946.1">
    <property type="nucleotide sequence ID" value="NZ_JBHTIB010000026.1"/>
</dbReference>
<name>A0ABW3BXB5_9FLAO</name>
<sequence>MRKKLNIGIILLIAILIQSCDPTYPVLIKNDSGTEIIVDAKLTNDFYPGLTTTFIADENNRLQFKVESGQEFQCGMTIGGLKDDLPFTDLKIYTDKDTIIAKNRNEVLNLFDKNWIGNLKTPYTLTVK</sequence>
<dbReference type="EMBL" id="JBHTIB010000026">
    <property type="protein sequence ID" value="MFD0837263.1"/>
    <property type="molecule type" value="Genomic_DNA"/>
</dbReference>
<organism evidence="1 2">
    <name type="scientific">Mariniflexile aquimaris</name>
    <dbReference type="NCBI Taxonomy" id="881009"/>
    <lineage>
        <taxon>Bacteria</taxon>
        <taxon>Pseudomonadati</taxon>
        <taxon>Bacteroidota</taxon>
        <taxon>Flavobacteriia</taxon>
        <taxon>Flavobacteriales</taxon>
        <taxon>Flavobacteriaceae</taxon>
        <taxon>Mariniflexile</taxon>
    </lineage>
</organism>
<comment type="caution">
    <text evidence="1">The sequence shown here is derived from an EMBL/GenBank/DDBJ whole genome shotgun (WGS) entry which is preliminary data.</text>
</comment>
<proteinExistence type="predicted"/>